<comment type="caution">
    <text evidence="8">The sequence shown here is derived from an EMBL/GenBank/DDBJ whole genome shotgun (WGS) entry which is preliminary data.</text>
</comment>
<dbReference type="PANTHER" id="PTHR12318:SF0">
    <property type="entry name" value="ACYL-COENZYME A DIPHOSPHATASE NUDT19"/>
    <property type="match status" value="1"/>
</dbReference>
<reference evidence="8 9" key="1">
    <citation type="journal article" date="2016" name="Antonie Van Leeuwenhoek">
        <title>Dongia soli sp. nov., isolated from soil from Dokdo, Korea.</title>
        <authorList>
            <person name="Kim D.U."/>
            <person name="Lee H."/>
            <person name="Kim H."/>
            <person name="Kim S.G."/>
            <person name="Ka J.O."/>
        </authorList>
    </citation>
    <scope>NUCLEOTIDE SEQUENCE [LARGE SCALE GENOMIC DNA]</scope>
    <source>
        <strain evidence="8 9">D78</strain>
    </source>
</reference>
<dbReference type="InterPro" id="IPR015797">
    <property type="entry name" value="NUDIX_hydrolase-like_dom_sf"/>
</dbReference>
<comment type="cofactor">
    <cofactor evidence="1">
        <name>Mn(2+)</name>
        <dbReference type="ChEBI" id="CHEBI:29035"/>
    </cofactor>
</comment>
<evidence type="ECO:0000256" key="6">
    <source>
        <dbReference type="ARBA" id="ARBA00023211"/>
    </source>
</evidence>
<evidence type="ECO:0000256" key="3">
    <source>
        <dbReference type="ARBA" id="ARBA00022723"/>
    </source>
</evidence>
<feature type="domain" description="Nudix hydrolase" evidence="7">
    <location>
        <begin position="21"/>
        <end position="216"/>
    </location>
</feature>
<dbReference type="Gene3D" id="3.90.79.10">
    <property type="entry name" value="Nucleoside Triphosphate Pyrophosphohydrolase"/>
    <property type="match status" value="1"/>
</dbReference>
<evidence type="ECO:0000313" key="9">
    <source>
        <dbReference type="Proteomes" id="UP001279642"/>
    </source>
</evidence>
<dbReference type="EMBL" id="JAXCLW010000011">
    <property type="protein sequence ID" value="MDY0885600.1"/>
    <property type="molecule type" value="Genomic_DNA"/>
</dbReference>
<gene>
    <name evidence="8" type="ORF">SMD27_22365</name>
</gene>
<evidence type="ECO:0000256" key="2">
    <source>
        <dbReference type="ARBA" id="ARBA00001946"/>
    </source>
</evidence>
<dbReference type="CDD" id="cd18870">
    <property type="entry name" value="NUDIX_AcylCoAdiphos_Nudt19"/>
    <property type="match status" value="1"/>
</dbReference>
<dbReference type="SUPFAM" id="SSF55811">
    <property type="entry name" value="Nudix"/>
    <property type="match status" value="1"/>
</dbReference>
<sequence length="248" mass="27159">MPDTADAASSPSASKRYPAVKPVDAAGLVLIRQSHNGPPEVLLGRRHMRSGFLPDIYVVPGGRVDDEDNLPSGFPEAPHPAVAAMLDSGGCKRPVAAFLRAALRETHEETGLLVGREMTKPMRDEQVADLHIWRAYAAANLVPDLGSLDFLLRAITPVTSPRRYNTRFFLADGGQAAGTLIGNGELEDLGWRRQSDLADLNIVDVTHAVLAEAFRRWEIRAAIGMTRPKLLNYKNNVMTLSHHRDRGD</sequence>
<organism evidence="8 9">
    <name type="scientific">Dongia soli</name>
    <dbReference type="NCBI Taxonomy" id="600628"/>
    <lineage>
        <taxon>Bacteria</taxon>
        <taxon>Pseudomonadati</taxon>
        <taxon>Pseudomonadota</taxon>
        <taxon>Alphaproteobacteria</taxon>
        <taxon>Rhodospirillales</taxon>
        <taxon>Dongiaceae</taxon>
        <taxon>Dongia</taxon>
    </lineage>
</organism>
<keyword evidence="5" id="KW-0460">Magnesium</keyword>
<accession>A0ABU5EHF8</accession>
<protein>
    <submittedName>
        <fullName evidence="8">NUDIX domain-containing protein</fullName>
    </submittedName>
</protein>
<dbReference type="InterPro" id="IPR039121">
    <property type="entry name" value="NUDT19"/>
</dbReference>
<dbReference type="PANTHER" id="PTHR12318">
    <property type="entry name" value="TESTOSTERONE-REGULATED PROTEIN RP2"/>
    <property type="match status" value="1"/>
</dbReference>
<evidence type="ECO:0000256" key="5">
    <source>
        <dbReference type="ARBA" id="ARBA00022842"/>
    </source>
</evidence>
<proteinExistence type="predicted"/>
<keyword evidence="3" id="KW-0479">Metal-binding</keyword>
<dbReference type="InterPro" id="IPR000086">
    <property type="entry name" value="NUDIX_hydrolase_dom"/>
</dbReference>
<keyword evidence="6" id="KW-0464">Manganese</keyword>
<keyword evidence="4" id="KW-0378">Hydrolase</keyword>
<dbReference type="Proteomes" id="UP001279642">
    <property type="component" value="Unassembled WGS sequence"/>
</dbReference>
<keyword evidence="9" id="KW-1185">Reference proteome</keyword>
<name>A0ABU5EHF8_9PROT</name>
<dbReference type="RefSeq" id="WP_320510671.1">
    <property type="nucleotide sequence ID" value="NZ_JAXCLW010000011.1"/>
</dbReference>
<evidence type="ECO:0000256" key="4">
    <source>
        <dbReference type="ARBA" id="ARBA00022801"/>
    </source>
</evidence>
<comment type="cofactor">
    <cofactor evidence="2">
        <name>Mg(2+)</name>
        <dbReference type="ChEBI" id="CHEBI:18420"/>
    </cofactor>
</comment>
<evidence type="ECO:0000256" key="1">
    <source>
        <dbReference type="ARBA" id="ARBA00001936"/>
    </source>
</evidence>
<evidence type="ECO:0000259" key="7">
    <source>
        <dbReference type="PROSITE" id="PS51462"/>
    </source>
</evidence>
<dbReference type="PROSITE" id="PS51462">
    <property type="entry name" value="NUDIX"/>
    <property type="match status" value="1"/>
</dbReference>
<evidence type="ECO:0000313" key="8">
    <source>
        <dbReference type="EMBL" id="MDY0885600.1"/>
    </source>
</evidence>